<dbReference type="PANTHER" id="PTHR15921:SF3">
    <property type="entry name" value="PRE-MRNA CLEAVAGE COMPLEX 2 PROTEIN PCF11"/>
    <property type="match status" value="1"/>
</dbReference>
<name>A0A9N9KW41_9HELO</name>
<evidence type="ECO:0000313" key="3">
    <source>
        <dbReference type="EMBL" id="CAG8954911.1"/>
    </source>
</evidence>
<dbReference type="PROSITE" id="PS51391">
    <property type="entry name" value="CID"/>
    <property type="match status" value="1"/>
</dbReference>
<feature type="compositionally biased region" description="Pro residues" evidence="1">
    <location>
        <begin position="188"/>
        <end position="236"/>
    </location>
</feature>
<proteinExistence type="predicted"/>
<dbReference type="Pfam" id="PF04818">
    <property type="entry name" value="CID"/>
    <property type="match status" value="1"/>
</dbReference>
<dbReference type="InterPro" id="IPR047415">
    <property type="entry name" value="Pcf11_CID"/>
</dbReference>
<dbReference type="AlphaFoldDB" id="A0A9N9KW41"/>
<dbReference type="FunFam" id="1.25.40.90:FF:000016">
    <property type="entry name" value="mRNA cleavage factor complex component Pcf11"/>
    <property type="match status" value="1"/>
</dbReference>
<feature type="compositionally biased region" description="Basic and acidic residues" evidence="1">
    <location>
        <begin position="163"/>
        <end position="176"/>
    </location>
</feature>
<dbReference type="InterPro" id="IPR006569">
    <property type="entry name" value="CID_dom"/>
</dbReference>
<dbReference type="SUPFAM" id="SSF48464">
    <property type="entry name" value="ENTH/VHS domain"/>
    <property type="match status" value="1"/>
</dbReference>
<organism evidence="3 4">
    <name type="scientific">Hymenoscyphus fraxineus</name>
    <dbReference type="NCBI Taxonomy" id="746836"/>
    <lineage>
        <taxon>Eukaryota</taxon>
        <taxon>Fungi</taxon>
        <taxon>Dikarya</taxon>
        <taxon>Ascomycota</taxon>
        <taxon>Pezizomycotina</taxon>
        <taxon>Leotiomycetes</taxon>
        <taxon>Helotiales</taxon>
        <taxon>Helotiaceae</taxon>
        <taxon>Hymenoscyphus</taxon>
    </lineage>
</organism>
<keyword evidence="4" id="KW-1185">Reference proteome</keyword>
<evidence type="ECO:0000313" key="4">
    <source>
        <dbReference type="Proteomes" id="UP000696280"/>
    </source>
</evidence>
<dbReference type="Pfam" id="PF21936">
    <property type="entry name" value="Pcf11_C"/>
    <property type="match status" value="1"/>
</dbReference>
<gene>
    <name evidence="3" type="ORF">HYFRA_00008599</name>
</gene>
<dbReference type="Pfam" id="PF11526">
    <property type="entry name" value="Pfc11_Clp1_ID"/>
    <property type="match status" value="1"/>
</dbReference>
<comment type="caution">
    <text evidence="3">The sequence shown here is derived from an EMBL/GenBank/DDBJ whole genome shotgun (WGS) entry which is preliminary data.</text>
</comment>
<accession>A0A9N9KW41</accession>
<dbReference type="InterPro" id="IPR045154">
    <property type="entry name" value="PCF11-like"/>
</dbReference>
<dbReference type="CDD" id="cd16982">
    <property type="entry name" value="CID_Pcf11"/>
    <property type="match status" value="1"/>
</dbReference>
<dbReference type="InterPro" id="IPR008942">
    <property type="entry name" value="ENTH_VHS"/>
</dbReference>
<dbReference type="InterPro" id="IPR054127">
    <property type="entry name" value="Pcf11_C"/>
</dbReference>
<evidence type="ECO:0000256" key="1">
    <source>
        <dbReference type="SAM" id="MobiDB-lite"/>
    </source>
</evidence>
<dbReference type="GO" id="GO:0005737">
    <property type="term" value="C:cytoplasm"/>
    <property type="evidence" value="ECO:0007669"/>
    <property type="project" value="TreeGrafter"/>
</dbReference>
<dbReference type="GO" id="GO:0031124">
    <property type="term" value="P:mRNA 3'-end processing"/>
    <property type="evidence" value="ECO:0007669"/>
    <property type="project" value="InterPro"/>
</dbReference>
<sequence>MNSEISEGVAEDFRQALLDLTLNSRYEISNLTVIARENTEHAYAISEALKTHIKQINLTLLLTLRQTSSQKKLPAFYVLDSIVKNVGTPYTIFLSRGLYATFMEAYASVDTVVRRKMDEMLKTWKEPVPGALDSRPVFPRDVTSPIENALIKAKTSAVQAHNEYLRSRQQQQDRGRPSASALPHRETPTPPNYRQPPPPSNVPPPQNNYRPPPPAPMPTPPTMYRPPPATVLPTPPVAYGQPPVQPAIPNNSNPLPTQLPPSMLLELLRATGRLPAVPPTAPPVTSTPPFPGNALPGFPPSFVIPPPTHISTPPVARTPPFQNATPVPRTALAELPNDVVFSDPHSLKLPRPHLISRLYEKLGTACTQCGRRFQSDEAGRKKKADHMDWHFKVHQRMREAEKNGQHRSLYVDEMDWIKSREVEGDSVTVPNEGLNGSGVASSSVDSKPELQYLPVPDDPALASSHCPICQEKFEPKWLYNADEFVWMDARKVGDRIFHASCYAEATKDLSSILKKATPEPAGILGKRKAEDDQVAFRSKIKIEPTS</sequence>
<dbReference type="OrthoDB" id="343582at2759"/>
<dbReference type="EMBL" id="CAJVRL010000058">
    <property type="protein sequence ID" value="CAG8954911.1"/>
    <property type="molecule type" value="Genomic_DNA"/>
</dbReference>
<dbReference type="PRINTS" id="PR01217">
    <property type="entry name" value="PRICHEXTENSN"/>
</dbReference>
<dbReference type="SMART" id="SM00582">
    <property type="entry name" value="RPR"/>
    <property type="match status" value="1"/>
</dbReference>
<reference evidence="3" key="1">
    <citation type="submission" date="2021-07" db="EMBL/GenBank/DDBJ databases">
        <authorList>
            <person name="Durling M."/>
        </authorList>
    </citation>
    <scope>NUCLEOTIDE SEQUENCE</scope>
</reference>
<evidence type="ECO:0000259" key="2">
    <source>
        <dbReference type="PROSITE" id="PS51391"/>
    </source>
</evidence>
<dbReference type="GO" id="GO:0000993">
    <property type="term" value="F:RNA polymerase II complex binding"/>
    <property type="evidence" value="ECO:0007669"/>
    <property type="project" value="InterPro"/>
</dbReference>
<dbReference type="GO" id="GO:0005849">
    <property type="term" value="C:mRNA cleavage factor complex"/>
    <property type="evidence" value="ECO:0007669"/>
    <property type="project" value="InterPro"/>
</dbReference>
<protein>
    <recommendedName>
        <fullName evidence="2">CID domain-containing protein</fullName>
    </recommendedName>
</protein>
<dbReference type="Proteomes" id="UP000696280">
    <property type="component" value="Unassembled WGS sequence"/>
</dbReference>
<dbReference type="InterPro" id="IPR021605">
    <property type="entry name" value="Pcf11_Clp1-ID"/>
</dbReference>
<dbReference type="GO" id="GO:0006369">
    <property type="term" value="P:termination of RNA polymerase II transcription"/>
    <property type="evidence" value="ECO:0007669"/>
    <property type="project" value="InterPro"/>
</dbReference>
<dbReference type="GO" id="GO:0003729">
    <property type="term" value="F:mRNA binding"/>
    <property type="evidence" value="ECO:0007669"/>
    <property type="project" value="InterPro"/>
</dbReference>
<feature type="domain" description="CID" evidence="2">
    <location>
        <begin position="5"/>
        <end position="154"/>
    </location>
</feature>
<dbReference type="Gene3D" id="1.25.40.90">
    <property type="match status" value="1"/>
</dbReference>
<dbReference type="PANTHER" id="PTHR15921">
    <property type="entry name" value="PRE-MRNA CLEAVAGE COMPLEX II"/>
    <property type="match status" value="1"/>
</dbReference>
<feature type="region of interest" description="Disordered" evidence="1">
    <location>
        <begin position="160"/>
        <end position="255"/>
    </location>
</feature>